<sequence>MDVLEYYTMRKKKSTQDISTLIAEVKTALTDAQAYLDNHSDEINKITEIKLLANRLNSCLSKIDSESAKLETLKEVCLSLSLERGGK</sequence>
<dbReference type="EMBL" id="BK015640">
    <property type="protein sequence ID" value="DAE17436.1"/>
    <property type="molecule type" value="Genomic_DNA"/>
</dbReference>
<name>A0A8S5QFX6_9VIRU</name>
<evidence type="ECO:0000313" key="1">
    <source>
        <dbReference type="EMBL" id="DAE17436.1"/>
    </source>
</evidence>
<accession>A0A8S5QFX6</accession>
<reference evidence="1" key="1">
    <citation type="journal article" date="2021" name="Proc. Natl. Acad. Sci. U.S.A.">
        <title>A Catalog of Tens of Thousands of Viruses from Human Metagenomes Reveals Hidden Associations with Chronic Diseases.</title>
        <authorList>
            <person name="Tisza M.J."/>
            <person name="Buck C.B."/>
        </authorList>
    </citation>
    <scope>NUCLEOTIDE SEQUENCE</scope>
    <source>
        <strain evidence="1">CtSLR2</strain>
    </source>
</reference>
<proteinExistence type="predicted"/>
<organism evidence="1">
    <name type="scientific">Phage sp. ctSLR2</name>
    <dbReference type="NCBI Taxonomy" id="2825796"/>
    <lineage>
        <taxon>Viruses</taxon>
    </lineage>
</organism>
<protein>
    <submittedName>
        <fullName evidence="1">Uncharacterized protein</fullName>
    </submittedName>
</protein>